<keyword evidence="2" id="KW-0732">Signal</keyword>
<dbReference type="VEuPathDB" id="FungiDB:Bcin08g02160"/>
<dbReference type="RefSeq" id="XP_024550251.1">
    <property type="nucleotide sequence ID" value="XM_024694460.1"/>
</dbReference>
<proteinExistence type="predicted"/>
<feature type="transmembrane region" description="Helical" evidence="1">
    <location>
        <begin position="172"/>
        <end position="194"/>
    </location>
</feature>
<accession>A0A384JPT1</accession>
<protein>
    <submittedName>
        <fullName evidence="3">Uncharacterized protein</fullName>
    </submittedName>
</protein>
<reference evidence="3 4" key="3">
    <citation type="journal article" date="2017" name="Mol. Plant Pathol.">
        <title>A gapless genome sequence of the fungus Botrytis cinerea.</title>
        <authorList>
            <person name="Van Kan J.A."/>
            <person name="Stassen J.H."/>
            <person name="Mosbach A."/>
            <person name="Van Der Lee T.A."/>
            <person name="Faino L."/>
            <person name="Farmer A.D."/>
            <person name="Papasotiriou D.G."/>
            <person name="Zhou S."/>
            <person name="Seidl M.F."/>
            <person name="Cottam E."/>
            <person name="Edel D."/>
            <person name="Hahn M."/>
            <person name="Schwartz D.C."/>
            <person name="Dietrich R.A."/>
            <person name="Widdison S."/>
            <person name="Scalliet G."/>
        </authorList>
    </citation>
    <scope>NUCLEOTIDE SEQUENCE [LARGE SCALE GENOMIC DNA]</scope>
    <source>
        <strain evidence="3 4">B05.10</strain>
    </source>
</reference>
<keyword evidence="1" id="KW-0812">Transmembrane</keyword>
<evidence type="ECO:0000256" key="1">
    <source>
        <dbReference type="SAM" id="Phobius"/>
    </source>
</evidence>
<organism evidence="3 4">
    <name type="scientific">Botryotinia fuckeliana (strain B05.10)</name>
    <name type="common">Noble rot fungus</name>
    <name type="synonym">Botrytis cinerea</name>
    <dbReference type="NCBI Taxonomy" id="332648"/>
    <lineage>
        <taxon>Eukaryota</taxon>
        <taxon>Fungi</taxon>
        <taxon>Dikarya</taxon>
        <taxon>Ascomycota</taxon>
        <taxon>Pezizomycotina</taxon>
        <taxon>Leotiomycetes</taxon>
        <taxon>Helotiales</taxon>
        <taxon>Sclerotiniaceae</taxon>
        <taxon>Botrytis</taxon>
    </lineage>
</organism>
<evidence type="ECO:0000313" key="4">
    <source>
        <dbReference type="Proteomes" id="UP000001798"/>
    </source>
</evidence>
<gene>
    <name evidence="3" type="ORF">BCIN_08g02160</name>
</gene>
<dbReference type="Proteomes" id="UP000001798">
    <property type="component" value="Chromosome 8"/>
</dbReference>
<sequence>MKFNTLALNFSFCLVVLFGSVHADEMGHANADASLEGEFAREFRGVWGRALSNLQIFTGSLGGVSADPITNSGDHSRPYMVAGDTFPAFTDAISRSCANQNNKCADAANNPAKAAADLSVEGCQTQECMFIPSNSSSPSSPSIHTSSHVVKRYAGSSHGVWVGRLFGVLRGVVLFFLGSFGFVCLFFGGFLVGIC</sequence>
<reference evidence="3 4" key="2">
    <citation type="journal article" date="2012" name="Eukaryot. Cell">
        <title>Genome update of Botrytis cinerea strains B05.10 and T4.</title>
        <authorList>
            <person name="Staats M."/>
            <person name="van Kan J.A."/>
        </authorList>
    </citation>
    <scope>NUCLEOTIDE SEQUENCE [LARGE SCALE GENOMIC DNA]</scope>
    <source>
        <strain evidence="3 4">B05.10</strain>
    </source>
</reference>
<dbReference type="GeneID" id="36394390"/>
<dbReference type="AlphaFoldDB" id="A0A384JPT1"/>
<dbReference type="EMBL" id="CP009812">
    <property type="protein sequence ID" value="ATZ52520.1"/>
    <property type="molecule type" value="Genomic_DNA"/>
</dbReference>
<evidence type="ECO:0000313" key="3">
    <source>
        <dbReference type="EMBL" id="ATZ52520.1"/>
    </source>
</evidence>
<name>A0A384JPT1_BOTFB</name>
<keyword evidence="1" id="KW-1133">Transmembrane helix</keyword>
<feature type="signal peptide" evidence="2">
    <location>
        <begin position="1"/>
        <end position="23"/>
    </location>
</feature>
<reference evidence="3 4" key="1">
    <citation type="journal article" date="2011" name="PLoS Genet.">
        <title>Genomic analysis of the necrotrophic fungal pathogens Sclerotinia sclerotiorum and Botrytis cinerea.</title>
        <authorList>
            <person name="Amselem J."/>
            <person name="Cuomo C.A."/>
            <person name="van Kan J.A."/>
            <person name="Viaud M."/>
            <person name="Benito E.P."/>
            <person name="Couloux A."/>
            <person name="Coutinho P.M."/>
            <person name="de Vries R.P."/>
            <person name="Dyer P.S."/>
            <person name="Fillinger S."/>
            <person name="Fournier E."/>
            <person name="Gout L."/>
            <person name="Hahn M."/>
            <person name="Kohn L."/>
            <person name="Lapalu N."/>
            <person name="Plummer K.M."/>
            <person name="Pradier J.M."/>
            <person name="Quevillon E."/>
            <person name="Sharon A."/>
            <person name="Simon A."/>
            <person name="ten Have A."/>
            <person name="Tudzynski B."/>
            <person name="Tudzynski P."/>
            <person name="Wincker P."/>
            <person name="Andrew M."/>
            <person name="Anthouard V."/>
            <person name="Beever R.E."/>
            <person name="Beffa R."/>
            <person name="Benoit I."/>
            <person name="Bouzid O."/>
            <person name="Brault B."/>
            <person name="Chen Z."/>
            <person name="Choquer M."/>
            <person name="Collemare J."/>
            <person name="Cotton P."/>
            <person name="Danchin E.G."/>
            <person name="Da Silva C."/>
            <person name="Gautier A."/>
            <person name="Giraud C."/>
            <person name="Giraud T."/>
            <person name="Gonzalez C."/>
            <person name="Grossetete S."/>
            <person name="Guldener U."/>
            <person name="Henrissat B."/>
            <person name="Howlett B.J."/>
            <person name="Kodira C."/>
            <person name="Kretschmer M."/>
            <person name="Lappartient A."/>
            <person name="Leroch M."/>
            <person name="Levis C."/>
            <person name="Mauceli E."/>
            <person name="Neuveglise C."/>
            <person name="Oeser B."/>
            <person name="Pearson M."/>
            <person name="Poulain J."/>
            <person name="Poussereau N."/>
            <person name="Quesneville H."/>
            <person name="Rascle C."/>
            <person name="Schumacher J."/>
            <person name="Segurens B."/>
            <person name="Sexton A."/>
            <person name="Silva E."/>
            <person name="Sirven C."/>
            <person name="Soanes D.M."/>
            <person name="Talbot N.J."/>
            <person name="Templeton M."/>
            <person name="Yandava C."/>
            <person name="Yarden O."/>
            <person name="Zeng Q."/>
            <person name="Rollins J.A."/>
            <person name="Lebrun M.H."/>
            <person name="Dickman M."/>
        </authorList>
    </citation>
    <scope>NUCLEOTIDE SEQUENCE [LARGE SCALE GENOMIC DNA]</scope>
    <source>
        <strain evidence="3 4">B05.10</strain>
    </source>
</reference>
<evidence type="ECO:0000256" key="2">
    <source>
        <dbReference type="SAM" id="SignalP"/>
    </source>
</evidence>
<feature type="chain" id="PRO_5016682452" evidence="2">
    <location>
        <begin position="24"/>
        <end position="195"/>
    </location>
</feature>
<dbReference type="OrthoDB" id="2507450at2759"/>
<keyword evidence="4" id="KW-1185">Reference proteome</keyword>
<keyword evidence="1" id="KW-0472">Membrane</keyword>